<evidence type="ECO:0000313" key="1">
    <source>
        <dbReference type="EMBL" id="CAB5015133.1"/>
    </source>
</evidence>
<organism evidence="2">
    <name type="scientific">freshwater metagenome</name>
    <dbReference type="NCBI Taxonomy" id="449393"/>
    <lineage>
        <taxon>unclassified sequences</taxon>
        <taxon>metagenomes</taxon>
        <taxon>ecological metagenomes</taxon>
    </lineage>
</organism>
<proteinExistence type="predicted"/>
<protein>
    <submittedName>
        <fullName evidence="2">Unannotated protein</fullName>
    </submittedName>
</protein>
<accession>A0A6J7ULY5</accession>
<gene>
    <name evidence="1" type="ORF">UFOPK4098_00526</name>
    <name evidence="2" type="ORF">UFOPK4347_01138</name>
</gene>
<evidence type="ECO:0000313" key="2">
    <source>
        <dbReference type="EMBL" id="CAB5066272.1"/>
    </source>
</evidence>
<dbReference type="EMBL" id="CAFBQU010000030">
    <property type="protein sequence ID" value="CAB5066272.1"/>
    <property type="molecule type" value="Genomic_DNA"/>
</dbReference>
<dbReference type="EMBL" id="CAFBPN010000017">
    <property type="protein sequence ID" value="CAB5015133.1"/>
    <property type="molecule type" value="Genomic_DNA"/>
</dbReference>
<dbReference type="AlphaFoldDB" id="A0A6J7ULY5"/>
<reference evidence="2" key="1">
    <citation type="submission" date="2020-05" db="EMBL/GenBank/DDBJ databases">
        <authorList>
            <person name="Chiriac C."/>
            <person name="Salcher M."/>
            <person name="Ghai R."/>
            <person name="Kavagutti S V."/>
        </authorList>
    </citation>
    <scope>NUCLEOTIDE SEQUENCE</scope>
</reference>
<name>A0A6J7ULY5_9ZZZZ</name>
<sequence length="150" mass="16318">MILALFIVAAAISVFLIAALVVGREARRLDAVAPRAVYDLVEATEFVADLLPSSTQGRLTLDELREMLLLHMRWLHAQGLQPDKVVDRPQEIHEVVLITEDQLTGYLLAEAGKAGVELLEDVDVVYVVQAHLAYFDAIGAVGPTASSTDL</sequence>